<dbReference type="AlphaFoldDB" id="A0A556ALY5"/>
<dbReference type="GO" id="GO:0070402">
    <property type="term" value="F:NADPH binding"/>
    <property type="evidence" value="ECO:0007669"/>
    <property type="project" value="TreeGrafter"/>
</dbReference>
<keyword evidence="5" id="KW-1185">Reference proteome</keyword>
<reference evidence="4 5" key="1">
    <citation type="submission" date="2019-07" db="EMBL/GenBank/DDBJ databases">
        <title>Qingshengfaniella alkalisoli gen. nov., sp. nov., isolated from saline soil.</title>
        <authorList>
            <person name="Xu L."/>
            <person name="Huang X.-X."/>
            <person name="Sun J.-Q."/>
        </authorList>
    </citation>
    <scope>NUCLEOTIDE SEQUENCE [LARGE SCALE GENOMIC DNA]</scope>
    <source>
        <strain evidence="4 5">DSM 27279</strain>
    </source>
</reference>
<dbReference type="Pfam" id="PF08240">
    <property type="entry name" value="ADH_N"/>
    <property type="match status" value="1"/>
</dbReference>
<dbReference type="InterPro" id="IPR036291">
    <property type="entry name" value="NAD(P)-bd_dom_sf"/>
</dbReference>
<dbReference type="Pfam" id="PF00107">
    <property type="entry name" value="ADH_zinc_N"/>
    <property type="match status" value="1"/>
</dbReference>
<dbReference type="InterPro" id="IPR013149">
    <property type="entry name" value="ADH-like_C"/>
</dbReference>
<keyword evidence="2" id="KW-0560">Oxidoreductase</keyword>
<proteinExistence type="predicted"/>
<evidence type="ECO:0000313" key="5">
    <source>
        <dbReference type="Proteomes" id="UP000318405"/>
    </source>
</evidence>
<dbReference type="GO" id="GO:0016651">
    <property type="term" value="F:oxidoreductase activity, acting on NAD(P)H"/>
    <property type="evidence" value="ECO:0007669"/>
    <property type="project" value="TreeGrafter"/>
</dbReference>
<dbReference type="SMART" id="SM00829">
    <property type="entry name" value="PKS_ER"/>
    <property type="match status" value="1"/>
</dbReference>
<dbReference type="SUPFAM" id="SSF51735">
    <property type="entry name" value="NAD(P)-binding Rossmann-fold domains"/>
    <property type="match status" value="1"/>
</dbReference>
<dbReference type="Gene3D" id="3.90.180.10">
    <property type="entry name" value="Medium-chain alcohol dehydrogenases, catalytic domain"/>
    <property type="match status" value="1"/>
</dbReference>
<dbReference type="OrthoDB" id="9780520at2"/>
<sequence>MKAIEISQPGGPEALRLCERPEPTVGEQDVLIRVAAASVNRPDVQQRKGLYDPPPGASDIPGLDTAGVVERVGAAVERFRPGDRVCALSTGGGYAELCAVPQGQVMPVPAGLSLTQAASLPEVFFTAWHNVFQLCRLDRGETLLIQGGTSGVGLAATQMARVLRDARVFATAGTDEKCAVSQNYGAERCVNYRNAAWAESLRHLAGTHGFDVILDSQAGDYVGIEVELLAMGGRLALIGNHRGEHSTLRTRSFVQRSLTLTGAQIRRRDTAFKQRIADELVEHVWPELERGRVRTLVQATFSLEQASIAHEILDRNQQIGKVVLIVDPAMA</sequence>
<organism evidence="4 5">
    <name type="scientific">Verticiella sediminum</name>
    <dbReference type="NCBI Taxonomy" id="1247510"/>
    <lineage>
        <taxon>Bacteria</taxon>
        <taxon>Pseudomonadati</taxon>
        <taxon>Pseudomonadota</taxon>
        <taxon>Betaproteobacteria</taxon>
        <taxon>Burkholderiales</taxon>
        <taxon>Alcaligenaceae</taxon>
        <taxon>Verticiella</taxon>
    </lineage>
</organism>
<dbReference type="Proteomes" id="UP000318405">
    <property type="component" value="Unassembled WGS sequence"/>
</dbReference>
<evidence type="ECO:0000256" key="2">
    <source>
        <dbReference type="ARBA" id="ARBA00023002"/>
    </source>
</evidence>
<dbReference type="EMBL" id="VLTJ01000026">
    <property type="protein sequence ID" value="TSH93887.1"/>
    <property type="molecule type" value="Genomic_DNA"/>
</dbReference>
<dbReference type="InterPro" id="IPR020843">
    <property type="entry name" value="ER"/>
</dbReference>
<protein>
    <submittedName>
        <fullName evidence="4">NAD(P)H-quinone oxidoreductase</fullName>
    </submittedName>
</protein>
<feature type="domain" description="Enoyl reductase (ER)" evidence="3">
    <location>
        <begin position="10"/>
        <end position="324"/>
    </location>
</feature>
<dbReference type="InterPro" id="IPR011032">
    <property type="entry name" value="GroES-like_sf"/>
</dbReference>
<dbReference type="Gene3D" id="3.40.50.720">
    <property type="entry name" value="NAD(P)-binding Rossmann-like Domain"/>
    <property type="match status" value="1"/>
</dbReference>
<dbReference type="PANTHER" id="PTHR48106">
    <property type="entry name" value="QUINONE OXIDOREDUCTASE PIG3-RELATED"/>
    <property type="match status" value="1"/>
</dbReference>
<evidence type="ECO:0000313" key="4">
    <source>
        <dbReference type="EMBL" id="TSH93887.1"/>
    </source>
</evidence>
<accession>A0A556ALY5</accession>
<evidence type="ECO:0000259" key="3">
    <source>
        <dbReference type="SMART" id="SM00829"/>
    </source>
</evidence>
<dbReference type="RefSeq" id="WP_143948788.1">
    <property type="nucleotide sequence ID" value="NZ_BAABMB010000006.1"/>
</dbReference>
<dbReference type="CDD" id="cd05276">
    <property type="entry name" value="p53_inducible_oxidoreductase"/>
    <property type="match status" value="1"/>
</dbReference>
<dbReference type="PANTHER" id="PTHR48106:SF8">
    <property type="entry name" value="OS02G0805600 PROTEIN"/>
    <property type="match status" value="1"/>
</dbReference>
<dbReference type="NCBIfam" id="TIGR02824">
    <property type="entry name" value="quinone_pig3"/>
    <property type="match status" value="1"/>
</dbReference>
<dbReference type="SUPFAM" id="SSF50129">
    <property type="entry name" value="GroES-like"/>
    <property type="match status" value="1"/>
</dbReference>
<dbReference type="InterPro" id="IPR014189">
    <property type="entry name" value="Quinone_OxRdtase_PIG3"/>
</dbReference>
<gene>
    <name evidence="4" type="ORF">FOZ76_13450</name>
</gene>
<evidence type="ECO:0000256" key="1">
    <source>
        <dbReference type="ARBA" id="ARBA00022857"/>
    </source>
</evidence>
<name>A0A556ALY5_9BURK</name>
<keyword evidence="1" id="KW-0521">NADP</keyword>
<dbReference type="InterPro" id="IPR013154">
    <property type="entry name" value="ADH-like_N"/>
</dbReference>
<comment type="caution">
    <text evidence="4">The sequence shown here is derived from an EMBL/GenBank/DDBJ whole genome shotgun (WGS) entry which is preliminary data.</text>
</comment>